<gene>
    <name evidence="1" type="ORF">EAY07_23580</name>
</gene>
<evidence type="ECO:0000313" key="2">
    <source>
        <dbReference type="Proteomes" id="UP000722957"/>
    </source>
</evidence>
<comment type="caution">
    <text evidence="1">The sequence shown here is derived from an EMBL/GenBank/DDBJ whole genome shotgun (WGS) entry which is preliminary data.</text>
</comment>
<proteinExistence type="predicted"/>
<feature type="non-terminal residue" evidence="1">
    <location>
        <position position="1"/>
    </location>
</feature>
<name>A0ABD4KWM6_VIBAN</name>
<dbReference type="EMBL" id="RDOM01000693">
    <property type="protein sequence ID" value="MBF4274930.1"/>
    <property type="molecule type" value="Genomic_DNA"/>
</dbReference>
<protein>
    <submittedName>
        <fullName evidence="1">Lipase</fullName>
    </submittedName>
</protein>
<reference evidence="1 2" key="1">
    <citation type="journal article" date="2021" name="PeerJ">
        <title>Analysis of 44 Vibrio anguillarum genomes reveals high genetic diversity.</title>
        <authorList>
            <person name="Hansen M.J."/>
            <person name="Dalsgaard I."/>
        </authorList>
    </citation>
    <scope>NUCLEOTIDE SEQUENCE [LARGE SCALE GENOMIC DNA]</scope>
    <source>
        <strain evidence="1 2">17-16730-2A</strain>
    </source>
</reference>
<dbReference type="AlphaFoldDB" id="A0ABD4KWM6"/>
<organism evidence="1 2">
    <name type="scientific">Vibrio anguillarum</name>
    <name type="common">Listonella anguillarum</name>
    <dbReference type="NCBI Taxonomy" id="55601"/>
    <lineage>
        <taxon>Bacteria</taxon>
        <taxon>Pseudomonadati</taxon>
        <taxon>Pseudomonadota</taxon>
        <taxon>Gammaproteobacteria</taxon>
        <taxon>Vibrionales</taxon>
        <taxon>Vibrionaceae</taxon>
        <taxon>Vibrio</taxon>
    </lineage>
</organism>
<dbReference type="Proteomes" id="UP000722957">
    <property type="component" value="Unassembled WGS sequence"/>
</dbReference>
<sequence length="113" mass="12893">LKAQLNILLNDYLSNTYKEASDELEYTEAHLTKAYHQISHELAASLSIPYHVGEAKRLNLRLEQGITNTIILNLQRTKKELNSLINNPSQLSRESLLFGDKNDISTTIKEQLQ</sequence>
<accession>A0ABD4KWM6</accession>
<evidence type="ECO:0000313" key="1">
    <source>
        <dbReference type="EMBL" id="MBF4274930.1"/>
    </source>
</evidence>